<dbReference type="OrthoDB" id="3539166at2759"/>
<dbReference type="GeneID" id="36394146"/>
<proteinExistence type="predicted"/>
<dbReference type="RefSeq" id="XP_024548551.1">
    <property type="nucleotide sequence ID" value="XM_024692770.1"/>
</dbReference>
<evidence type="ECO:0000256" key="1">
    <source>
        <dbReference type="SAM" id="SignalP"/>
    </source>
</evidence>
<dbReference type="KEGG" id="bfu:BCIN_05g00100"/>
<keyword evidence="3" id="KW-1185">Reference proteome</keyword>
<protein>
    <submittedName>
        <fullName evidence="2">Uncharacterized protein</fullName>
    </submittedName>
</protein>
<organism evidence="2 3">
    <name type="scientific">Botryotinia fuckeliana (strain B05.10)</name>
    <name type="common">Noble rot fungus</name>
    <name type="synonym">Botrytis cinerea</name>
    <dbReference type="NCBI Taxonomy" id="332648"/>
    <lineage>
        <taxon>Eukaryota</taxon>
        <taxon>Fungi</taxon>
        <taxon>Dikarya</taxon>
        <taxon>Ascomycota</taxon>
        <taxon>Pezizomycotina</taxon>
        <taxon>Leotiomycetes</taxon>
        <taxon>Helotiales</taxon>
        <taxon>Sclerotiniaceae</taxon>
        <taxon>Botrytis</taxon>
    </lineage>
</organism>
<name>A0A384JGN3_BOTFB</name>
<dbReference type="VEuPathDB" id="FungiDB:Bcin05g00100"/>
<dbReference type="Proteomes" id="UP000001798">
    <property type="component" value="Chromosome 5"/>
</dbReference>
<gene>
    <name evidence="2" type="ORF">BCIN_05g00100</name>
</gene>
<keyword evidence="1" id="KW-0732">Signal</keyword>
<feature type="signal peptide" evidence="1">
    <location>
        <begin position="1"/>
        <end position="17"/>
    </location>
</feature>
<dbReference type="EMBL" id="CP009809">
    <property type="protein sequence ID" value="ATZ49581.1"/>
    <property type="molecule type" value="Genomic_DNA"/>
</dbReference>
<feature type="chain" id="PRO_5016723383" evidence="1">
    <location>
        <begin position="18"/>
        <end position="112"/>
    </location>
</feature>
<reference evidence="2 3" key="2">
    <citation type="journal article" date="2012" name="Eukaryot. Cell">
        <title>Genome update of Botrytis cinerea strains B05.10 and T4.</title>
        <authorList>
            <person name="Staats M."/>
            <person name="van Kan J.A."/>
        </authorList>
    </citation>
    <scope>NUCLEOTIDE SEQUENCE [LARGE SCALE GENOMIC DNA]</scope>
    <source>
        <strain evidence="2 3">B05.10</strain>
    </source>
</reference>
<reference evidence="2 3" key="1">
    <citation type="journal article" date="2011" name="PLoS Genet.">
        <title>Genomic analysis of the necrotrophic fungal pathogens Sclerotinia sclerotiorum and Botrytis cinerea.</title>
        <authorList>
            <person name="Amselem J."/>
            <person name="Cuomo C.A."/>
            <person name="van Kan J.A."/>
            <person name="Viaud M."/>
            <person name="Benito E.P."/>
            <person name="Couloux A."/>
            <person name="Coutinho P.M."/>
            <person name="de Vries R.P."/>
            <person name="Dyer P.S."/>
            <person name="Fillinger S."/>
            <person name="Fournier E."/>
            <person name="Gout L."/>
            <person name="Hahn M."/>
            <person name="Kohn L."/>
            <person name="Lapalu N."/>
            <person name="Plummer K.M."/>
            <person name="Pradier J.M."/>
            <person name="Quevillon E."/>
            <person name="Sharon A."/>
            <person name="Simon A."/>
            <person name="ten Have A."/>
            <person name="Tudzynski B."/>
            <person name="Tudzynski P."/>
            <person name="Wincker P."/>
            <person name="Andrew M."/>
            <person name="Anthouard V."/>
            <person name="Beever R.E."/>
            <person name="Beffa R."/>
            <person name="Benoit I."/>
            <person name="Bouzid O."/>
            <person name="Brault B."/>
            <person name="Chen Z."/>
            <person name="Choquer M."/>
            <person name="Collemare J."/>
            <person name="Cotton P."/>
            <person name="Danchin E.G."/>
            <person name="Da Silva C."/>
            <person name="Gautier A."/>
            <person name="Giraud C."/>
            <person name="Giraud T."/>
            <person name="Gonzalez C."/>
            <person name="Grossetete S."/>
            <person name="Guldener U."/>
            <person name="Henrissat B."/>
            <person name="Howlett B.J."/>
            <person name="Kodira C."/>
            <person name="Kretschmer M."/>
            <person name="Lappartient A."/>
            <person name="Leroch M."/>
            <person name="Levis C."/>
            <person name="Mauceli E."/>
            <person name="Neuveglise C."/>
            <person name="Oeser B."/>
            <person name="Pearson M."/>
            <person name="Poulain J."/>
            <person name="Poussereau N."/>
            <person name="Quesneville H."/>
            <person name="Rascle C."/>
            <person name="Schumacher J."/>
            <person name="Segurens B."/>
            <person name="Sexton A."/>
            <person name="Silva E."/>
            <person name="Sirven C."/>
            <person name="Soanes D.M."/>
            <person name="Talbot N.J."/>
            <person name="Templeton M."/>
            <person name="Yandava C."/>
            <person name="Yarden O."/>
            <person name="Zeng Q."/>
            <person name="Rollins J.A."/>
            <person name="Lebrun M.H."/>
            <person name="Dickman M."/>
        </authorList>
    </citation>
    <scope>NUCLEOTIDE SEQUENCE [LARGE SCALE GENOMIC DNA]</scope>
    <source>
        <strain evidence="2 3">B05.10</strain>
    </source>
</reference>
<evidence type="ECO:0000313" key="2">
    <source>
        <dbReference type="EMBL" id="ATZ49581.1"/>
    </source>
</evidence>
<evidence type="ECO:0000313" key="3">
    <source>
        <dbReference type="Proteomes" id="UP000001798"/>
    </source>
</evidence>
<dbReference type="AlphaFoldDB" id="A0A384JGN3"/>
<accession>A0A384JGN3</accession>
<sequence length="112" mass="11528">MQFSIFALIPLLAFVTAAPTTTKSRASLVQTCAKADLGKSCNAGFISGVAATGLCTSVIINVESGIFACSVGTTSTATSPRASTSVYGDAATDKGKHLKDLRRIVERGIPVF</sequence>
<reference evidence="2 3" key="3">
    <citation type="journal article" date="2017" name="Mol. Plant Pathol.">
        <title>A gapless genome sequence of the fungus Botrytis cinerea.</title>
        <authorList>
            <person name="Van Kan J.A."/>
            <person name="Stassen J.H."/>
            <person name="Mosbach A."/>
            <person name="Van Der Lee T.A."/>
            <person name="Faino L."/>
            <person name="Farmer A.D."/>
            <person name="Papasotiriou D.G."/>
            <person name="Zhou S."/>
            <person name="Seidl M.F."/>
            <person name="Cottam E."/>
            <person name="Edel D."/>
            <person name="Hahn M."/>
            <person name="Schwartz D.C."/>
            <person name="Dietrich R.A."/>
            <person name="Widdison S."/>
            <person name="Scalliet G."/>
        </authorList>
    </citation>
    <scope>NUCLEOTIDE SEQUENCE [LARGE SCALE GENOMIC DNA]</scope>
    <source>
        <strain evidence="2 3">B05.10</strain>
    </source>
</reference>